<feature type="compositionally biased region" description="Low complexity" evidence="2">
    <location>
        <begin position="576"/>
        <end position="601"/>
    </location>
</feature>
<sequence>MGRSKHERTHGYPTPPHSPDTDAHGATMHDADGTDARPDAAGEHDHAHVDRFDPLAGYANSPEPATRATAASRVPHSAPDPQPRPATSRTSSRTELRRRTSTRSDREGDAPRRKARAKALQPPKDPDLFDTDEAFQAHAETEKASGWHHLPLVLVALPPLGAIIHGRAENWSDAIILALVVFYLYQLIKVPWELYYASYARTVLPPGVEPVPSSEDSTPEDPAVAAQRAFSAAALRRNELVALATTFCVPAVGAALLHYARGLLSDPDRYLNRFLIGLFVIASSVKPMLHFSKLAKRNSLWHQEVVHYPSSQVYSLQRRVQKLESDLLSRTAAPLSDLDSLSSHLSAPLSTLQRAVRRAASEAHHAQLSSSERLSTLSGAFDQLCSVVEQQEQELAQMRETVAAQSRLVAGARRGGGAGSSPGAAALVGGVVKTLIVYFAARRSGPPYADPSSSAGPRQLENGHASPYRSGGGKGGLARRLAGVAFWPVTLPRSIVSWAVGTGAQKAVRALGWEDDVALRSQALIEHAGADDADEGRGRRAPRSRTTSARKGIAAAAPPAPRVEEDDEFAYEDEPALAAAPAPAFARPARTAHTASRRAATGGSGGAAGARRTSGRASAAAAGGGGGAGGATSPIRARRTAPGLVKGAA</sequence>
<dbReference type="PANTHER" id="PTHR42032:SF1">
    <property type="entry name" value="YALI0E30679P"/>
    <property type="match status" value="1"/>
</dbReference>
<feature type="region of interest" description="Disordered" evidence="2">
    <location>
        <begin position="1"/>
        <end position="130"/>
    </location>
</feature>
<dbReference type="EMBL" id="BQKY01000001">
    <property type="protein sequence ID" value="GJN87156.1"/>
    <property type="molecule type" value="Genomic_DNA"/>
</dbReference>
<feature type="compositionally biased region" description="Low complexity" evidence="2">
    <location>
        <begin position="609"/>
        <end position="621"/>
    </location>
</feature>
<evidence type="ECO:0000313" key="4">
    <source>
        <dbReference type="Proteomes" id="UP001342314"/>
    </source>
</evidence>
<feature type="region of interest" description="Disordered" evidence="2">
    <location>
        <begin position="529"/>
        <end position="649"/>
    </location>
</feature>
<keyword evidence="4" id="KW-1185">Reference proteome</keyword>
<dbReference type="PANTHER" id="PTHR42032">
    <property type="entry name" value="YALI0E30679P"/>
    <property type="match status" value="1"/>
</dbReference>
<protein>
    <submittedName>
        <fullName evidence="3">Uncharacterized protein</fullName>
    </submittedName>
</protein>
<proteinExistence type="predicted"/>
<evidence type="ECO:0000313" key="3">
    <source>
        <dbReference type="EMBL" id="GJN87156.1"/>
    </source>
</evidence>
<comment type="caution">
    <text evidence="3">The sequence shown here is derived from an EMBL/GenBank/DDBJ whole genome shotgun (WGS) entry which is preliminary data.</text>
</comment>
<reference evidence="3 4" key="1">
    <citation type="submission" date="2021-12" db="EMBL/GenBank/DDBJ databases">
        <title>High titer production of polyol ester of fatty acids by Rhodotorula paludigena BS15 towards product separation-free biomass refinery.</title>
        <authorList>
            <person name="Mano J."/>
            <person name="Ono H."/>
            <person name="Tanaka T."/>
            <person name="Naito K."/>
            <person name="Sushida H."/>
            <person name="Ike M."/>
            <person name="Tokuyasu K."/>
            <person name="Kitaoka M."/>
        </authorList>
    </citation>
    <scope>NUCLEOTIDE SEQUENCE [LARGE SCALE GENOMIC DNA]</scope>
    <source>
        <strain evidence="3 4">BS15</strain>
    </source>
</reference>
<feature type="region of interest" description="Disordered" evidence="2">
    <location>
        <begin position="447"/>
        <end position="473"/>
    </location>
</feature>
<feature type="compositionally biased region" description="Basic and acidic residues" evidence="2">
    <location>
        <begin position="19"/>
        <end position="53"/>
    </location>
</feature>
<feature type="compositionally biased region" description="Low complexity" evidence="2">
    <location>
        <begin position="544"/>
        <end position="557"/>
    </location>
</feature>
<gene>
    <name evidence="3" type="ORF">Rhopal_000101-T1</name>
</gene>
<evidence type="ECO:0000256" key="2">
    <source>
        <dbReference type="SAM" id="MobiDB-lite"/>
    </source>
</evidence>
<name>A0AAV5G475_9BASI</name>
<feature type="compositionally biased region" description="Basic and acidic residues" evidence="2">
    <location>
        <begin position="92"/>
        <end position="112"/>
    </location>
</feature>
<dbReference type="AlphaFoldDB" id="A0AAV5G475"/>
<feature type="coiled-coil region" evidence="1">
    <location>
        <begin position="381"/>
        <end position="408"/>
    </location>
</feature>
<evidence type="ECO:0000256" key="1">
    <source>
        <dbReference type="SAM" id="Coils"/>
    </source>
</evidence>
<accession>A0AAV5G475</accession>
<feature type="compositionally biased region" description="Acidic residues" evidence="2">
    <location>
        <begin position="564"/>
        <end position="575"/>
    </location>
</feature>
<organism evidence="3 4">
    <name type="scientific">Rhodotorula paludigena</name>
    <dbReference type="NCBI Taxonomy" id="86838"/>
    <lineage>
        <taxon>Eukaryota</taxon>
        <taxon>Fungi</taxon>
        <taxon>Dikarya</taxon>
        <taxon>Basidiomycota</taxon>
        <taxon>Pucciniomycotina</taxon>
        <taxon>Microbotryomycetes</taxon>
        <taxon>Sporidiobolales</taxon>
        <taxon>Sporidiobolaceae</taxon>
        <taxon>Rhodotorula</taxon>
    </lineage>
</organism>
<dbReference type="Proteomes" id="UP001342314">
    <property type="component" value="Unassembled WGS sequence"/>
</dbReference>
<keyword evidence="1" id="KW-0175">Coiled coil</keyword>